<evidence type="ECO:0000313" key="1">
    <source>
        <dbReference type="EMBL" id="AZN30901.1"/>
    </source>
</evidence>
<dbReference type="RefSeq" id="WP_126042050.1">
    <property type="nucleotide sequence ID" value="NZ_CP034438.1"/>
</dbReference>
<dbReference type="SMART" id="SM00855">
    <property type="entry name" value="PGAM"/>
    <property type="match status" value="1"/>
</dbReference>
<organism evidence="1 2">
    <name type="scientific">Flaviflexus salsibiostraticola</name>
    <dbReference type="NCBI Taxonomy" id="1282737"/>
    <lineage>
        <taxon>Bacteria</taxon>
        <taxon>Bacillati</taxon>
        <taxon>Actinomycetota</taxon>
        <taxon>Actinomycetes</taxon>
        <taxon>Actinomycetales</taxon>
        <taxon>Actinomycetaceae</taxon>
        <taxon>Flaviflexus</taxon>
    </lineage>
</organism>
<sequence>MPTLLVMRHAKSSWSTGLADHERPLNGRGRRQAVAAGEWLAEHHPTIDRVLCSSSSRTRETLERVRDGGVQIGTVTFHRDLYESTPTEALGLLRGLDGEQTVLLLGHYPGAPMLVEMLDPASPELDFVTSAIAALDIDGPWAAVGRGSGRLTSFVAPGRE</sequence>
<gene>
    <name evidence="1" type="ORF">EJO69_11735</name>
</gene>
<dbReference type="AlphaFoldDB" id="A0A3S8ZC28"/>
<evidence type="ECO:0000313" key="2">
    <source>
        <dbReference type="Proteomes" id="UP000270021"/>
    </source>
</evidence>
<dbReference type="Proteomes" id="UP000270021">
    <property type="component" value="Chromosome"/>
</dbReference>
<dbReference type="InterPro" id="IPR013078">
    <property type="entry name" value="His_Pase_superF_clade-1"/>
</dbReference>
<protein>
    <submittedName>
        <fullName evidence="1">Histidine phosphatase family protein</fullName>
    </submittedName>
</protein>
<dbReference type="KEGG" id="fsl:EJO69_11735"/>
<reference evidence="1 2" key="1">
    <citation type="submission" date="2018-12" db="EMBL/GenBank/DDBJ databases">
        <title>Complete genome sequence of Flaviflexus salsibiostraticola KCTC 33148.</title>
        <authorList>
            <person name="Bae J.-W."/>
        </authorList>
    </citation>
    <scope>NUCLEOTIDE SEQUENCE [LARGE SCALE GENOMIC DNA]</scope>
    <source>
        <strain evidence="1 2">KCTC 33148</strain>
    </source>
</reference>
<keyword evidence="2" id="KW-1185">Reference proteome</keyword>
<proteinExistence type="predicted"/>
<accession>A0A3S8ZC28</accession>
<dbReference type="PANTHER" id="PTHR47623:SF1">
    <property type="entry name" value="OS09G0287300 PROTEIN"/>
    <property type="match status" value="1"/>
</dbReference>
<dbReference type="PANTHER" id="PTHR47623">
    <property type="entry name" value="OS09G0287300 PROTEIN"/>
    <property type="match status" value="1"/>
</dbReference>
<dbReference type="InterPro" id="IPR029033">
    <property type="entry name" value="His_PPase_superfam"/>
</dbReference>
<dbReference type="SUPFAM" id="SSF53254">
    <property type="entry name" value="Phosphoglycerate mutase-like"/>
    <property type="match status" value="1"/>
</dbReference>
<dbReference type="Gene3D" id="3.40.50.1240">
    <property type="entry name" value="Phosphoglycerate mutase-like"/>
    <property type="match status" value="1"/>
</dbReference>
<dbReference type="CDD" id="cd07067">
    <property type="entry name" value="HP_PGM_like"/>
    <property type="match status" value="1"/>
</dbReference>
<name>A0A3S8ZC28_9ACTO</name>
<dbReference type="Pfam" id="PF00300">
    <property type="entry name" value="His_Phos_1"/>
    <property type="match status" value="1"/>
</dbReference>
<dbReference type="EMBL" id="CP034438">
    <property type="protein sequence ID" value="AZN30901.1"/>
    <property type="molecule type" value="Genomic_DNA"/>
</dbReference>
<dbReference type="OrthoDB" id="9810154at2"/>